<accession>G8ZSG4</accession>
<dbReference type="PANTHER" id="PTHR23113:SF354">
    <property type="entry name" value="BUD SITE SELECTION PROTEIN 5"/>
    <property type="match status" value="1"/>
</dbReference>
<dbReference type="PANTHER" id="PTHR23113">
    <property type="entry name" value="GUANINE NUCLEOTIDE EXCHANGE FACTOR"/>
    <property type="match status" value="1"/>
</dbReference>
<gene>
    <name evidence="8" type="primary">TDEL0C05670</name>
    <name evidence="8" type="ORF">TDEL_0C05670</name>
</gene>
<dbReference type="Pfam" id="PF00618">
    <property type="entry name" value="RasGEF_N"/>
    <property type="match status" value="1"/>
</dbReference>
<reference evidence="8 9" key="1">
    <citation type="journal article" date="2011" name="Proc. Natl. Acad. Sci. U.S.A.">
        <title>Evolutionary erosion of yeast sex chromosomes by mating-type switching accidents.</title>
        <authorList>
            <person name="Gordon J.L."/>
            <person name="Armisen D."/>
            <person name="Proux-Wera E."/>
            <person name="Oheigeartaigh S.S."/>
            <person name="Byrne K.P."/>
            <person name="Wolfe K.H."/>
        </authorList>
    </citation>
    <scope>NUCLEOTIDE SEQUENCE [LARGE SCALE GENOMIC DNA]</scope>
    <source>
        <strain evidence="9">ATCC 10662 / CBS 1146 / NBRC 0425 / NCYC 2629 / NRRL Y-866</strain>
    </source>
</reference>
<dbReference type="SUPFAM" id="SSF50044">
    <property type="entry name" value="SH3-domain"/>
    <property type="match status" value="1"/>
</dbReference>
<dbReference type="GO" id="GO:0007265">
    <property type="term" value="P:Ras protein signal transduction"/>
    <property type="evidence" value="ECO:0007669"/>
    <property type="project" value="TreeGrafter"/>
</dbReference>
<dbReference type="Gene3D" id="1.10.840.10">
    <property type="entry name" value="Ras guanine-nucleotide exchange factors catalytic domain"/>
    <property type="match status" value="1"/>
</dbReference>
<dbReference type="RefSeq" id="XP_003680667.1">
    <property type="nucleotide sequence ID" value="XM_003680619.1"/>
</dbReference>
<dbReference type="Gene3D" id="1.20.870.10">
    <property type="entry name" value="Son of sevenless (SoS) protein Chain: S domain 1"/>
    <property type="match status" value="1"/>
</dbReference>
<dbReference type="SMART" id="SM00326">
    <property type="entry name" value="SH3"/>
    <property type="match status" value="1"/>
</dbReference>
<dbReference type="SMART" id="SM00229">
    <property type="entry name" value="RasGEFN"/>
    <property type="match status" value="1"/>
</dbReference>
<evidence type="ECO:0000256" key="2">
    <source>
        <dbReference type="ARBA" id="ARBA00022658"/>
    </source>
</evidence>
<dbReference type="SMART" id="SM00147">
    <property type="entry name" value="RasGEF"/>
    <property type="match status" value="1"/>
</dbReference>
<evidence type="ECO:0000259" key="7">
    <source>
        <dbReference type="PROSITE" id="PS50212"/>
    </source>
</evidence>
<sequence>MDPRVSVTTPLFIQHDEDFVSPTKPLAIVSDNHDEGSHPTVYLSSEMGSKQNKEYSFKSLSSMSNSSFQTAPSMRIQDKDWTEEDEADTTFRKPSFEPFAQDNSSFDATPVIGPNVVTKEELETPKGPEIDSFNVTKDTYEEEFDESLDREPQAGLGLGSRRSAISIGSYIETANATKIVSSRSSPVKAIRTSMIINGQLDYSSTNEQAKKGLGERDLYNVAYNNKSFGTDINERPSQLSRKPTLKKNSEVSLDDDNFAYLFIIAIHSFNAESLQNPDDVSICLSFEKGDVAFVHTVDESGWGEVTLIRNRKRGWVPFNYFSDTVRLTNPSNPSRNDQDLIESRSPLQILLSACAQFFLHPQETPVPHKEGLTFNVAYINGIRDGVKAILEKTDCVSRSNDFVQQKSSIRKARKILLANWYDLMIKADYHKHTTSPKHIDNLMNLVYEVLNQAFEFFNTWSKEKTSQLEKADKDKAAYVSSTDNQNSLLQASGDDSQACLQTPPSAMSRLHEVYDLLFMYVGLILGRLDMIEHNPCGVEALEYIVHEIIILLRELLYISKSCSAIIQEKFQHAYENTLHKNLDPLFLLVSELVSCVKVLVTQTLQEDIKVEKMKLSIKGGSYHFTDQGERLLEVVSSMTTLIWNSINGCSSYLRLIGDFQLSDDRKYIDFQKIKMTPEKFFQKCSLGLTRNIDREELEKTITEAKKQHDLDPYIHKRTARFSCVRIDNNDELTLTYEGTQFLQDYLPDQKPFGRDSTFEPFKPDDKQDGIQRKDIDEINVKEKMNEEVILAQDGTIAAASFRALVYKLTDEFEKPDDSFYATCLLNFRSFGTALDLIDYLISRFDLSDKSLYDHSTSNGQYSSRSSRVKNRRKLVVKVFQTWMESFWDFSSDYKVLPTMINFFNEGMSLYLPIEAKTLIEIAARLSASKPTSKAYKRRPKIFSQLKPFMTQQSRCNSIYSDMSSSSVSSRLSVFSLDEKIIEEYELSHVPSRGTSSLTLPLPVLNLGTSSLLSKRNYHDIERLVSQFRVLTGRSMEKKVSKTFVPKTETSQLITEWNELVCCNAASPPNMIHNDLNLADLNPLELAKQLTLIESQLFMKIEPTELLDGKFLGKKLQLGLSPNVAAILNFTNELSNYVMESILYPSLSQKTRTARVKAWLKIALSSSYFRNYNSVASIMTALQNHAISRLGTVWDGLRKKDMELFEYLSRIIHPNNNFKVYRKKLKRYVEDGSATFSQQGQSPVPVVPFFNLFLQDLTFIYEGNSTYRNPDSFRPHKLVNIGKFQKVTKTLNIISYFQVDYQNQNEHVSNINSFFDTATDYLGSDTKNVKPIYPLQEFILYELWRVDTLHSKNSDRAYQQSLLLSPRK</sequence>
<evidence type="ECO:0000259" key="5">
    <source>
        <dbReference type="PROSITE" id="PS50002"/>
    </source>
</evidence>
<dbReference type="GeneID" id="11500791"/>
<dbReference type="Gene3D" id="2.30.30.40">
    <property type="entry name" value="SH3 Domains"/>
    <property type="match status" value="1"/>
</dbReference>
<dbReference type="eggNOG" id="KOG3417">
    <property type="taxonomic scope" value="Eukaryota"/>
</dbReference>
<dbReference type="Proteomes" id="UP000005627">
    <property type="component" value="Chromosome 3"/>
</dbReference>
<dbReference type="InterPro" id="IPR036028">
    <property type="entry name" value="SH3-like_dom_sf"/>
</dbReference>
<name>G8ZSG4_TORDE</name>
<dbReference type="InterPro" id="IPR001452">
    <property type="entry name" value="SH3_domain"/>
</dbReference>
<evidence type="ECO:0008006" key="10">
    <source>
        <dbReference type="Google" id="ProtNLM"/>
    </source>
</evidence>
<evidence type="ECO:0000259" key="6">
    <source>
        <dbReference type="PROSITE" id="PS50009"/>
    </source>
</evidence>
<keyword evidence="9" id="KW-1185">Reference proteome</keyword>
<dbReference type="Pfam" id="PF00617">
    <property type="entry name" value="RasGEF"/>
    <property type="match status" value="1"/>
</dbReference>
<dbReference type="GO" id="GO:0005886">
    <property type="term" value="C:plasma membrane"/>
    <property type="evidence" value="ECO:0007669"/>
    <property type="project" value="TreeGrafter"/>
</dbReference>
<dbReference type="CDD" id="cd00155">
    <property type="entry name" value="RasGEF"/>
    <property type="match status" value="1"/>
</dbReference>
<dbReference type="KEGG" id="tdl:TDEL_0C05670"/>
<evidence type="ECO:0000256" key="3">
    <source>
        <dbReference type="PROSITE-ProRule" id="PRU00168"/>
    </source>
</evidence>
<dbReference type="FunCoup" id="G8ZSG4">
    <property type="interactions" value="33"/>
</dbReference>
<keyword evidence="2 3" id="KW-0344">Guanine-nucleotide releasing factor</keyword>
<dbReference type="OrthoDB" id="546434at2759"/>
<evidence type="ECO:0000313" key="9">
    <source>
        <dbReference type="Proteomes" id="UP000005627"/>
    </source>
</evidence>
<dbReference type="InterPro" id="IPR036964">
    <property type="entry name" value="RASGEF_cat_dom_sf"/>
</dbReference>
<dbReference type="InterPro" id="IPR008937">
    <property type="entry name" value="Ras-like_GEF"/>
</dbReference>
<feature type="domain" description="N-terminal Ras-GEF" evidence="7">
    <location>
        <begin position="792"/>
        <end position="933"/>
    </location>
</feature>
<dbReference type="PROSITE" id="PS50009">
    <property type="entry name" value="RASGEF_CAT"/>
    <property type="match status" value="1"/>
</dbReference>
<protein>
    <recommendedName>
        <fullName evidence="10">Bud site selection protein 5</fullName>
    </recommendedName>
</protein>
<dbReference type="SUPFAM" id="SSF48366">
    <property type="entry name" value="Ras GEF"/>
    <property type="match status" value="1"/>
</dbReference>
<dbReference type="InterPro" id="IPR000651">
    <property type="entry name" value="Ras-like_Gua-exchang_fac_N"/>
</dbReference>
<evidence type="ECO:0000313" key="8">
    <source>
        <dbReference type="EMBL" id="CCE91456.1"/>
    </source>
</evidence>
<organism evidence="8 9">
    <name type="scientific">Torulaspora delbrueckii</name>
    <name type="common">Yeast</name>
    <name type="synonym">Candida colliculosa</name>
    <dbReference type="NCBI Taxonomy" id="4950"/>
    <lineage>
        <taxon>Eukaryota</taxon>
        <taxon>Fungi</taxon>
        <taxon>Dikarya</taxon>
        <taxon>Ascomycota</taxon>
        <taxon>Saccharomycotina</taxon>
        <taxon>Saccharomycetes</taxon>
        <taxon>Saccharomycetales</taxon>
        <taxon>Saccharomycetaceae</taxon>
        <taxon>Torulaspora</taxon>
    </lineage>
</organism>
<dbReference type="InterPro" id="IPR001895">
    <property type="entry name" value="RASGEF_cat_dom"/>
</dbReference>
<dbReference type="HOGENOM" id="CLU_003150_1_0_1"/>
<evidence type="ECO:0000256" key="4">
    <source>
        <dbReference type="PROSITE-ProRule" id="PRU00192"/>
    </source>
</evidence>
<evidence type="ECO:0000256" key="1">
    <source>
        <dbReference type="ARBA" id="ARBA00022443"/>
    </source>
</evidence>
<dbReference type="Pfam" id="PF00018">
    <property type="entry name" value="SH3_1"/>
    <property type="match status" value="1"/>
</dbReference>
<feature type="domain" description="Ras-GEF" evidence="6">
    <location>
        <begin position="1081"/>
        <end position="1331"/>
    </location>
</feature>
<dbReference type="InterPro" id="IPR023578">
    <property type="entry name" value="Ras_GEF_dom_sf"/>
</dbReference>
<keyword evidence="1 4" id="KW-0728">SH3 domain</keyword>
<dbReference type="STRING" id="1076872.G8ZSG4"/>
<dbReference type="PROSITE" id="PS50002">
    <property type="entry name" value="SH3"/>
    <property type="match status" value="1"/>
</dbReference>
<dbReference type="InParanoid" id="G8ZSG4"/>
<dbReference type="CDD" id="cd06224">
    <property type="entry name" value="REM"/>
    <property type="match status" value="1"/>
</dbReference>
<feature type="domain" description="SH3" evidence="5">
    <location>
        <begin position="258"/>
        <end position="326"/>
    </location>
</feature>
<proteinExistence type="predicted"/>
<dbReference type="EMBL" id="HE616744">
    <property type="protein sequence ID" value="CCE91456.1"/>
    <property type="molecule type" value="Genomic_DNA"/>
</dbReference>
<dbReference type="GO" id="GO:0005085">
    <property type="term" value="F:guanyl-nucleotide exchange factor activity"/>
    <property type="evidence" value="ECO:0007669"/>
    <property type="project" value="UniProtKB-KW"/>
</dbReference>
<dbReference type="PROSITE" id="PS50212">
    <property type="entry name" value="RASGEF_NTER"/>
    <property type="match status" value="1"/>
</dbReference>